<feature type="domain" description="Aldehyde oxidase/xanthine dehydrogenase a/b hammerhead" evidence="1">
    <location>
        <begin position="1"/>
        <end position="92"/>
    </location>
</feature>
<dbReference type="InterPro" id="IPR000674">
    <property type="entry name" value="Ald_Oxase/Xan_DH_a/b"/>
</dbReference>
<dbReference type="GO" id="GO:0016491">
    <property type="term" value="F:oxidoreductase activity"/>
    <property type="evidence" value="ECO:0007669"/>
    <property type="project" value="InterPro"/>
</dbReference>
<gene>
    <name evidence="2" type="ORF">I0Q91_13565</name>
</gene>
<dbReference type="InterPro" id="IPR037165">
    <property type="entry name" value="AldOxase/xan_DH_Mopterin-bd_sf"/>
</dbReference>
<dbReference type="GO" id="GO:0005506">
    <property type="term" value="F:iron ion binding"/>
    <property type="evidence" value="ECO:0007669"/>
    <property type="project" value="InterPro"/>
</dbReference>
<keyword evidence="3" id="KW-1185">Reference proteome</keyword>
<dbReference type="PANTHER" id="PTHR11908:SF157">
    <property type="entry name" value="XANTHINE DEHYDROGENASE SUBUNIT D-RELATED"/>
    <property type="match status" value="1"/>
</dbReference>
<reference evidence="2" key="1">
    <citation type="submission" date="2020-11" db="EMBL/GenBank/DDBJ databases">
        <title>Halonatronomonas betainensis gen. nov., sp. nov. a novel haloalkaliphilic representative of the family Halanaerobiacae capable of betaine degradation.</title>
        <authorList>
            <person name="Boltyanskaya Y."/>
            <person name="Kevbrin V."/>
            <person name="Detkova E."/>
            <person name="Grouzdev D.S."/>
            <person name="Koziaeva V."/>
            <person name="Zhilina T."/>
        </authorList>
    </citation>
    <scope>NUCLEOTIDE SEQUENCE</scope>
    <source>
        <strain evidence="2">Z-7014</strain>
    </source>
</reference>
<dbReference type="Gene3D" id="3.90.1170.50">
    <property type="entry name" value="Aldehyde oxidase/xanthine dehydrogenase, a/b hammerhead"/>
    <property type="match status" value="1"/>
</dbReference>
<evidence type="ECO:0000259" key="1">
    <source>
        <dbReference type="SMART" id="SM01008"/>
    </source>
</evidence>
<accession>A0A931F7N7</accession>
<protein>
    <submittedName>
        <fullName evidence="2">Xanthine dehydrogenase family protein</fullName>
    </submittedName>
</protein>
<dbReference type="EMBL" id="JADPIE010000010">
    <property type="protein sequence ID" value="MBF8438115.1"/>
    <property type="molecule type" value="Genomic_DNA"/>
</dbReference>
<dbReference type="PANTHER" id="PTHR11908">
    <property type="entry name" value="XANTHINE DEHYDROGENASE"/>
    <property type="match status" value="1"/>
</dbReference>
<dbReference type="AlphaFoldDB" id="A0A931F7N7"/>
<name>A0A931F7N7_9FIRM</name>
<dbReference type="Proteomes" id="UP000621436">
    <property type="component" value="Unassembled WGS sequence"/>
</dbReference>
<dbReference type="InterPro" id="IPR008274">
    <property type="entry name" value="AldOxase/xan_DH_MoCoBD1"/>
</dbReference>
<dbReference type="SMART" id="SM01008">
    <property type="entry name" value="Ald_Xan_dh_C"/>
    <property type="match status" value="1"/>
</dbReference>
<dbReference type="Pfam" id="PF02738">
    <property type="entry name" value="MoCoBD_1"/>
    <property type="match status" value="1"/>
</dbReference>
<dbReference type="InterPro" id="IPR016208">
    <property type="entry name" value="Ald_Oxase/xanthine_DH-like"/>
</dbReference>
<dbReference type="Gene3D" id="3.30.365.10">
    <property type="entry name" value="Aldehyde oxidase/xanthine dehydrogenase, molybdopterin binding domain"/>
    <property type="match status" value="4"/>
</dbReference>
<dbReference type="SUPFAM" id="SSF56003">
    <property type="entry name" value="Molybdenum cofactor-binding domain"/>
    <property type="match status" value="1"/>
</dbReference>
<dbReference type="InterPro" id="IPR046867">
    <property type="entry name" value="AldOxase/xan_DH_MoCoBD2"/>
</dbReference>
<dbReference type="InterPro" id="IPR036856">
    <property type="entry name" value="Ald_Oxase/Xan_DH_a/b_sf"/>
</dbReference>
<organism evidence="2 3">
    <name type="scientific">Halonatronomonas betaini</name>
    <dbReference type="NCBI Taxonomy" id="2778430"/>
    <lineage>
        <taxon>Bacteria</taxon>
        <taxon>Bacillati</taxon>
        <taxon>Bacillota</taxon>
        <taxon>Clostridia</taxon>
        <taxon>Halanaerobiales</taxon>
        <taxon>Halarsenatibacteraceae</taxon>
        <taxon>Halonatronomonas</taxon>
    </lineage>
</organism>
<proteinExistence type="predicted"/>
<dbReference type="SUPFAM" id="SSF54665">
    <property type="entry name" value="CO dehydrogenase molybdoprotein N-domain-like"/>
    <property type="match status" value="1"/>
</dbReference>
<evidence type="ECO:0000313" key="3">
    <source>
        <dbReference type="Proteomes" id="UP000621436"/>
    </source>
</evidence>
<sequence>MLYGKVVRTKYPYAKIKNVDISKAKKYPGVEAVMTAKDIPNNTFGVIIQNQRVLAEDEAIYIGDGIVMLAAESKEAAEEAAKLVEIEYEELKGIHDPLESRKPDAQLVMEGTDSNQVVHHPLRKGDVESGFAEADLILEREYSTQYIEHAYLEPEAVTVVPNERQTLVSVYGSVQNPYATRDAVARVLETDLSQVRIIQDNMGGSFGGKDENISSMAARAAVMALATDRPVQMVNSREESIIESYKRHPYNLKYKIGAKEDGRLTAMEIEAVADSGAYACQTPFVTWRSVVQATGPYEVPNVKTDTYGFYTHNPYTGAMRGYGSPPTCFAQESLMDELAAELGMKPDELREKNMYRQNSHTASGQKLDNHTVSLQEVLDKAKKSINFDEKYEKYSKEQSGEKKRGIGLAISYRGVSLGAEAIDTTGGIVAVQKDGSIILYCGLAENGQGLRTVFSQVVGEELGVNLDRITYMEADTSVAPESGSTVASRSTFMGGNALKKAARNVKDTMIEFAKEEYGVEGNIIFKDNALYTEKGKKVEDFAKVASDAFHSGVFLSSYGWYKAPKISWDEETGQGRPYFTYVYGCQIAEVEVDTGTGQVKVLNMAAAHDVGKAINPANVRGQIYGGVVMAVGQALMEDLGFSDGFINHTNFDEYLIPTVKDIPDIDAIIVENPDPAGPYGAKSIGEPTVELGGAAINNAIAVATGDRHYDLPLNLEKVLIGRDLSREG</sequence>
<evidence type="ECO:0000313" key="2">
    <source>
        <dbReference type="EMBL" id="MBF8438115.1"/>
    </source>
</evidence>
<dbReference type="Pfam" id="PF20256">
    <property type="entry name" value="MoCoBD_2"/>
    <property type="match status" value="1"/>
</dbReference>
<comment type="caution">
    <text evidence="2">The sequence shown here is derived from an EMBL/GenBank/DDBJ whole genome shotgun (WGS) entry which is preliminary data.</text>
</comment>
<dbReference type="Pfam" id="PF01315">
    <property type="entry name" value="Ald_Xan_dh_C"/>
    <property type="match status" value="1"/>
</dbReference>